<dbReference type="PANTHER" id="PTHR43806">
    <property type="entry name" value="PEPTIDASE S8"/>
    <property type="match status" value="1"/>
</dbReference>
<dbReference type="InterPro" id="IPR036852">
    <property type="entry name" value="Peptidase_S8/S53_dom_sf"/>
</dbReference>
<dbReference type="Pfam" id="PF06280">
    <property type="entry name" value="fn3_5"/>
    <property type="match status" value="1"/>
</dbReference>
<keyword evidence="12" id="KW-1133">Transmembrane helix</keyword>
<dbReference type="NCBIfam" id="TIGR03715">
    <property type="entry name" value="KxYKxGKxW"/>
    <property type="match status" value="1"/>
</dbReference>
<dbReference type="CDD" id="cd07475">
    <property type="entry name" value="Peptidases_S8_C5a_Peptidase"/>
    <property type="match status" value="1"/>
</dbReference>
<evidence type="ECO:0000256" key="4">
    <source>
        <dbReference type="ARBA" id="ARBA00022670"/>
    </source>
</evidence>
<dbReference type="Gene3D" id="2.60.40.4070">
    <property type="match status" value="1"/>
</dbReference>
<dbReference type="PROSITE" id="PS00138">
    <property type="entry name" value="SUBTILASE_SER"/>
    <property type="match status" value="1"/>
</dbReference>
<evidence type="ECO:0000256" key="10">
    <source>
        <dbReference type="RuleBase" id="RU003355"/>
    </source>
</evidence>
<gene>
    <name evidence="14" type="ORF">AALT52_05505</name>
</gene>
<dbReference type="EMBL" id="JBCLUF010000015">
    <property type="protein sequence ID" value="MEY8662341.1"/>
    <property type="molecule type" value="Genomic_DNA"/>
</dbReference>
<dbReference type="SUPFAM" id="SSF52743">
    <property type="entry name" value="Subtilisin-like"/>
    <property type="match status" value="1"/>
</dbReference>
<evidence type="ECO:0000256" key="2">
    <source>
        <dbReference type="ARBA" id="ARBA00022512"/>
    </source>
</evidence>
<keyword evidence="4 9" id="KW-0645">Protease</keyword>
<keyword evidence="5" id="KW-0732">Signal</keyword>
<dbReference type="InterPro" id="IPR050131">
    <property type="entry name" value="Peptidase_S8_subtilisin-like"/>
</dbReference>
<evidence type="ECO:0000256" key="7">
    <source>
        <dbReference type="ARBA" id="ARBA00022825"/>
    </source>
</evidence>
<feature type="transmembrane region" description="Helical" evidence="12">
    <location>
        <begin position="20"/>
        <end position="39"/>
    </location>
</feature>
<keyword evidence="8" id="KW-0572">Peptidoglycan-anchor</keyword>
<evidence type="ECO:0000256" key="12">
    <source>
        <dbReference type="SAM" id="Phobius"/>
    </source>
</evidence>
<feature type="compositionally biased region" description="Low complexity" evidence="11">
    <location>
        <begin position="58"/>
        <end position="79"/>
    </location>
</feature>
<feature type="active site" description="Charge relay system" evidence="9">
    <location>
        <position position="373"/>
    </location>
</feature>
<dbReference type="Gene3D" id="3.40.50.200">
    <property type="entry name" value="Peptidase S8/S53 domain"/>
    <property type="match status" value="1"/>
</dbReference>
<name>A0ABV4DSF8_9LACO</name>
<accession>A0ABV4DSF8</accession>
<dbReference type="PRINTS" id="PR00723">
    <property type="entry name" value="SUBTILISIN"/>
</dbReference>
<feature type="compositionally biased region" description="Polar residues" evidence="11">
    <location>
        <begin position="48"/>
        <end position="57"/>
    </location>
</feature>
<dbReference type="InterPro" id="IPR019931">
    <property type="entry name" value="LPXTG_anchor"/>
</dbReference>
<keyword evidence="2" id="KW-0134">Cell wall</keyword>
<feature type="compositionally biased region" description="Polar residues" evidence="11">
    <location>
        <begin position="1410"/>
        <end position="1425"/>
    </location>
</feature>
<evidence type="ECO:0000256" key="1">
    <source>
        <dbReference type="ARBA" id="ARBA00011073"/>
    </source>
</evidence>
<dbReference type="InterPro" id="IPR000209">
    <property type="entry name" value="Peptidase_S8/S53_dom"/>
</dbReference>
<evidence type="ECO:0000256" key="3">
    <source>
        <dbReference type="ARBA" id="ARBA00022525"/>
    </source>
</evidence>
<keyword evidence="12" id="KW-0812">Transmembrane</keyword>
<keyword evidence="7 9" id="KW-0720">Serine protease</keyword>
<dbReference type="Gene3D" id="2.60.40.1710">
    <property type="entry name" value="Subtilisin-like superfamily"/>
    <property type="match status" value="1"/>
</dbReference>
<dbReference type="InterPro" id="IPR010435">
    <property type="entry name" value="C5a/SBT2-like_Fn3"/>
</dbReference>
<keyword evidence="12" id="KW-0472">Membrane</keyword>
<evidence type="ECO:0000256" key="6">
    <source>
        <dbReference type="ARBA" id="ARBA00022801"/>
    </source>
</evidence>
<dbReference type="PROSITE" id="PS50847">
    <property type="entry name" value="GRAM_POS_ANCHORING"/>
    <property type="match status" value="1"/>
</dbReference>
<reference evidence="14 15" key="1">
    <citation type="submission" date="2024-03" db="EMBL/GenBank/DDBJ databases">
        <title>Mouse gut bacterial collection (mGBC) of GemPharmatech.</title>
        <authorList>
            <person name="He Y."/>
            <person name="Dong L."/>
            <person name="Wu D."/>
            <person name="Gao X."/>
            <person name="Lin Z."/>
        </authorList>
    </citation>
    <scope>NUCLEOTIDE SEQUENCE [LARGE SCALE GENOMIC DNA]</scope>
    <source>
        <strain evidence="14 15">15-30</strain>
    </source>
</reference>
<dbReference type="RefSeq" id="WP_369941811.1">
    <property type="nucleotide sequence ID" value="NZ_JBCLUF010000015.1"/>
</dbReference>
<dbReference type="InterPro" id="IPR022263">
    <property type="entry name" value="KxYKxGKxW"/>
</dbReference>
<proteinExistence type="inferred from homology"/>
<keyword evidence="6 9" id="KW-0378">Hydrolase</keyword>
<feature type="active site" description="Charge relay system" evidence="9">
    <location>
        <position position="111"/>
    </location>
</feature>
<feature type="active site" description="Charge relay system" evidence="9">
    <location>
        <position position="176"/>
    </location>
</feature>
<keyword evidence="3" id="KW-0964">Secreted</keyword>
<dbReference type="Proteomes" id="UP001565236">
    <property type="component" value="Unassembled WGS sequence"/>
</dbReference>
<evidence type="ECO:0000256" key="11">
    <source>
        <dbReference type="SAM" id="MobiDB-lite"/>
    </source>
</evidence>
<dbReference type="PROSITE" id="PS51892">
    <property type="entry name" value="SUBTILASE"/>
    <property type="match status" value="1"/>
</dbReference>
<feature type="domain" description="Gram-positive cocci surface proteins LPxTG" evidence="13">
    <location>
        <begin position="1486"/>
        <end position="1523"/>
    </location>
</feature>
<evidence type="ECO:0000313" key="15">
    <source>
        <dbReference type="Proteomes" id="UP001565236"/>
    </source>
</evidence>
<protein>
    <submittedName>
        <fullName evidence="14">S8 family serine peptidase</fullName>
    </submittedName>
</protein>
<dbReference type="InterPro" id="IPR015500">
    <property type="entry name" value="Peptidase_S8_subtilisin-rel"/>
</dbReference>
<organism evidence="14 15">
    <name type="scientific">Ligilactobacillus faecis</name>
    <dbReference type="NCBI Taxonomy" id="762833"/>
    <lineage>
        <taxon>Bacteria</taxon>
        <taxon>Bacillati</taxon>
        <taxon>Bacillota</taxon>
        <taxon>Bacilli</taxon>
        <taxon>Lactobacillales</taxon>
        <taxon>Lactobacillaceae</taxon>
        <taxon>Ligilactobacillus</taxon>
    </lineage>
</organism>
<dbReference type="InterPro" id="IPR034216">
    <property type="entry name" value="C5a_Peptidase"/>
</dbReference>
<feature type="transmembrane region" description="Helical" evidence="12">
    <location>
        <begin position="1496"/>
        <end position="1517"/>
    </location>
</feature>
<dbReference type="InterPro" id="IPR023827">
    <property type="entry name" value="Peptidase_S8_Asp-AS"/>
</dbReference>
<keyword evidence="15" id="KW-1185">Reference proteome</keyword>
<comment type="caution">
    <text evidence="14">The sequence shown here is derived from an EMBL/GenBank/DDBJ whole genome shotgun (WGS) entry which is preliminary data.</text>
</comment>
<dbReference type="InterPro" id="IPR023828">
    <property type="entry name" value="Peptidase_S8_Ser-AS"/>
</dbReference>
<evidence type="ECO:0000259" key="13">
    <source>
        <dbReference type="PROSITE" id="PS50847"/>
    </source>
</evidence>
<sequence>MEKLYEEKRRYKLYKAKKRWVTVALVTTSGLMFYSAALGPSVRADQEAPTSEALQTNDQAPPATAQTTADPETTQTAEALPTTQKDHEKGNVQAAWDQGFHGEGTVVSVIDSGFDTEHKDFSQAPSTPKIDQATATQKAAELGYGSYASEKFPYVYNYASRSNDYIKDNGPNASEHGQHVAGIIGANGNATAETEYATGVAPESQLLGLRVFNDQFADENRDDIAQAIYDSVKLGADVIQMSLGQGVVSANENDVEQKAVQYAIEHGVFVSISASNSGHAGSVKGSDLPYRPGGASGNFEPFSSSTIADPGASRHALTVAAETSALGENSQMASFSSWGPLPDFTLKPDVSAPGVDIVSTGNDNGYKTMSGTSMAGPFAAGAAALVTQRLKQETSLKNAALVQATKALLMNTATPMVDQKYGSLVSPRRQGAGQINVGAATSSPVYITTPDETSSLSLRQVGPQTTFTLTFHNLSSSDQTYTFDDLGGGLTEKRDPVTGRYYDTYLAGAHVYGPKEVTIKANSSLKVDYTLNLTGLTQNQLVEGWLNFTSQNAPALVIPYLAYFGDMTQEAVFDKAANDPTNVYGGNYFVNEQNYPRGVADVESLKKLVNLDGDYDWQQVAKLYESGKVAFSPNNDQQSDLLRPYVFVKQNLKELKVKVLDQNGKVVQIIADEKGLDKSTYQSGHNNDVTLSLSMRNDPETLKWDGKIYDQTSGTYVTAPDGTYTYRYEATLYNEGPNQVQTADYPVIIDTKPPLLENMNVDLATQTLSFTYRDNGAGFTDWSYAVVTINGHSFGHKLNEGASVFTDEAKTTGTAHFTLSPAELAYFSNAKNLVSVSLSDTADNTTTQSLVLAPVATAQTPLTVWNATPGLGFSKNSPDYQPATQTYILKGSAQADFYYQGALVQVNDGVYAVPVSVNETTIVFTKDQAGKEVLLSLPTTTPKAVFEWQKAQTRKQNFGIQLDTVVANDPTKVTVYAAVTKGQNVRAFAKDYFNDTVYEATVKDGLATFTISVPSGRTRTVLTGWTEISGPTFNLAQKTDPTGVYLGVATDPSYPAQTQPFTDVSELLTSVTDELADPATLGTPGPLPGHALSDLTTRSEPNSEITFSNLKDNDYNWLGAQAINLGLYDPHSETFTVTGKVSDQVSELIFLGDSPSENDPKNKAYLDPNGNFSFSFKIKPTASRPLAYIYTTKDGQKTRGTLQLILDTVLPELNFDNVSTYTLVGDTYQVYTNEPRFTLTGTANDNLDGYRFFFNGDNEFRQFHTFGVEHGAHPYAPYQFQRSFTLNEDGFVAGSDETLHVYTLEVQDVTGNITTRKFYVHYRPKRPEPETEILTPEQASKEVTKEPIIALEKYDEVTKTWHPLELTSTFAPGTYRLVDLYQETVKVFQVKDPAQGQTQPLVNGEDKKQPATSTGQTDHTDQAQPLVSDEAKKQPATSTGQTDHTDQAQPLVKDEGKQRSTTATVQTDHTDQAHTLTEVTDAKTALPQTGETSSKLSLLGLLTVLTTGLLGFGKTLFKKSRQR</sequence>
<feature type="region of interest" description="Disordered" evidence="11">
    <location>
        <begin position="44"/>
        <end position="89"/>
    </location>
</feature>
<feature type="compositionally biased region" description="Polar residues" evidence="11">
    <location>
        <begin position="1459"/>
        <end position="1472"/>
    </location>
</feature>
<evidence type="ECO:0000256" key="8">
    <source>
        <dbReference type="ARBA" id="ARBA00023088"/>
    </source>
</evidence>
<dbReference type="Pfam" id="PF19258">
    <property type="entry name" value="KxYKxGKxW_sig"/>
    <property type="match status" value="1"/>
</dbReference>
<comment type="similarity">
    <text evidence="1 9 10">Belongs to the peptidase S8 family.</text>
</comment>
<dbReference type="PANTHER" id="PTHR43806:SF11">
    <property type="entry name" value="CEREVISIN-RELATED"/>
    <property type="match status" value="1"/>
</dbReference>
<dbReference type="PROSITE" id="PS00136">
    <property type="entry name" value="SUBTILASE_ASP"/>
    <property type="match status" value="1"/>
</dbReference>
<evidence type="ECO:0000256" key="5">
    <source>
        <dbReference type="ARBA" id="ARBA00022729"/>
    </source>
</evidence>
<dbReference type="Pfam" id="PF00082">
    <property type="entry name" value="Peptidase_S8"/>
    <property type="match status" value="1"/>
</dbReference>
<feature type="region of interest" description="Disordered" evidence="11">
    <location>
        <begin position="1396"/>
        <end position="1472"/>
    </location>
</feature>
<dbReference type="Pfam" id="PF00746">
    <property type="entry name" value="Gram_pos_anchor"/>
    <property type="match status" value="1"/>
</dbReference>
<evidence type="ECO:0000313" key="14">
    <source>
        <dbReference type="EMBL" id="MEY8662341.1"/>
    </source>
</evidence>
<evidence type="ECO:0000256" key="9">
    <source>
        <dbReference type="PROSITE-ProRule" id="PRU01240"/>
    </source>
</evidence>